<keyword evidence="7" id="KW-1185">Reference proteome</keyword>
<keyword evidence="3" id="KW-0496">Mitochondrion</keyword>
<reference evidence="6 7" key="1">
    <citation type="journal article" date="2016" name="Mol. Biol. Evol.">
        <title>Genome-Wide Survey of Gut Fungi (Harpellales) Reveals the First Horizontally Transferred Ubiquitin Gene from a Mosquito Host.</title>
        <authorList>
            <person name="Wang Y."/>
            <person name="White M.M."/>
            <person name="Kvist S."/>
            <person name="Moncalvo J.M."/>
        </authorList>
    </citation>
    <scope>NUCLEOTIDE SEQUENCE [LARGE SCALE GENOMIC DNA]</scope>
    <source>
        <strain evidence="6 7">ALG-7-W6</strain>
    </source>
</reference>
<accession>A0A1R0GYC5</accession>
<evidence type="ECO:0000256" key="4">
    <source>
        <dbReference type="ARBA" id="ARBA00023274"/>
    </source>
</evidence>
<evidence type="ECO:0000259" key="5">
    <source>
        <dbReference type="Pfam" id="PF05047"/>
    </source>
</evidence>
<evidence type="ECO:0000256" key="2">
    <source>
        <dbReference type="ARBA" id="ARBA00022980"/>
    </source>
</evidence>
<feature type="domain" description="Ribosomal protein/NADH dehydrogenase" evidence="5">
    <location>
        <begin position="40"/>
        <end position="72"/>
    </location>
</feature>
<dbReference type="Pfam" id="PF05047">
    <property type="entry name" value="L51_S25_CI-B8"/>
    <property type="match status" value="1"/>
</dbReference>
<evidence type="ECO:0000313" key="7">
    <source>
        <dbReference type="Proteomes" id="UP000187455"/>
    </source>
</evidence>
<name>A0A1R0GYC5_9FUNG</name>
<dbReference type="Proteomes" id="UP000187455">
    <property type="component" value="Unassembled WGS sequence"/>
</dbReference>
<sequence length="102" mass="11557">MTKYTQLVHSLETGIASVKISQPVTSITLKFCQQTRSHGARHFWRKNMSQLQYMNPQVRFNVELSKEKIKPLLEIQAPSGLKTLDITGLNSSDIVKKLLSSL</sequence>
<keyword evidence="2" id="KW-0689">Ribosomal protein</keyword>
<dbReference type="InterPro" id="IPR036249">
    <property type="entry name" value="Thioredoxin-like_sf"/>
</dbReference>
<dbReference type="GO" id="GO:0005840">
    <property type="term" value="C:ribosome"/>
    <property type="evidence" value="ECO:0007669"/>
    <property type="project" value="UniProtKB-KW"/>
</dbReference>
<dbReference type="SUPFAM" id="SSF52833">
    <property type="entry name" value="Thioredoxin-like"/>
    <property type="match status" value="1"/>
</dbReference>
<evidence type="ECO:0000256" key="1">
    <source>
        <dbReference type="ARBA" id="ARBA00004173"/>
    </source>
</evidence>
<dbReference type="GO" id="GO:1990904">
    <property type="term" value="C:ribonucleoprotein complex"/>
    <property type="evidence" value="ECO:0007669"/>
    <property type="project" value="UniProtKB-KW"/>
</dbReference>
<organism evidence="6 7">
    <name type="scientific">Smittium mucronatum</name>
    <dbReference type="NCBI Taxonomy" id="133383"/>
    <lineage>
        <taxon>Eukaryota</taxon>
        <taxon>Fungi</taxon>
        <taxon>Fungi incertae sedis</taxon>
        <taxon>Zoopagomycota</taxon>
        <taxon>Kickxellomycotina</taxon>
        <taxon>Harpellomycetes</taxon>
        <taxon>Harpellales</taxon>
        <taxon>Legeriomycetaceae</taxon>
        <taxon>Smittium</taxon>
    </lineage>
</organism>
<dbReference type="PANTHER" id="PTHR13274">
    <property type="entry name" value="MITOCHONDRIAL RIBOSOMAL PROTEIN S25"/>
    <property type="match status" value="1"/>
</dbReference>
<keyword evidence="4" id="KW-0687">Ribonucleoprotein</keyword>
<dbReference type="GO" id="GO:0003735">
    <property type="term" value="F:structural constituent of ribosome"/>
    <property type="evidence" value="ECO:0007669"/>
    <property type="project" value="InterPro"/>
</dbReference>
<proteinExistence type="predicted"/>
<dbReference type="EMBL" id="LSSL01002078">
    <property type="protein sequence ID" value="OLY81914.1"/>
    <property type="molecule type" value="Genomic_DNA"/>
</dbReference>
<comment type="subcellular location">
    <subcellularLocation>
        <location evidence="1">Mitochondrion</location>
    </subcellularLocation>
</comment>
<dbReference type="Gene3D" id="3.40.30.10">
    <property type="entry name" value="Glutaredoxin"/>
    <property type="match status" value="1"/>
</dbReference>
<dbReference type="InterPro" id="IPR040049">
    <property type="entry name" value="Ribosomal_mS25/mL61"/>
</dbReference>
<gene>
    <name evidence="6" type="ORF">AYI68_g3974</name>
</gene>
<comment type="caution">
    <text evidence="6">The sequence shown here is derived from an EMBL/GenBank/DDBJ whole genome shotgun (WGS) entry which is preliminary data.</text>
</comment>
<dbReference type="GO" id="GO:0005739">
    <property type="term" value="C:mitochondrion"/>
    <property type="evidence" value="ECO:0007669"/>
    <property type="project" value="UniProtKB-SubCell"/>
</dbReference>
<dbReference type="InterPro" id="IPR007741">
    <property type="entry name" value="Ribosomal_mL43/mS25/NADH_DH"/>
</dbReference>
<dbReference type="OrthoDB" id="1696305at2759"/>
<dbReference type="PANTHER" id="PTHR13274:SF2">
    <property type="entry name" value="SMALL RIBOSOMAL SUBUNIT PROTEIN MS25"/>
    <property type="match status" value="1"/>
</dbReference>
<dbReference type="AlphaFoldDB" id="A0A1R0GYC5"/>
<evidence type="ECO:0000313" key="6">
    <source>
        <dbReference type="EMBL" id="OLY81914.1"/>
    </source>
</evidence>
<dbReference type="STRING" id="133383.A0A1R0GYC5"/>
<protein>
    <recommendedName>
        <fullName evidence="5">Ribosomal protein/NADH dehydrogenase domain-containing protein</fullName>
    </recommendedName>
</protein>
<evidence type="ECO:0000256" key="3">
    <source>
        <dbReference type="ARBA" id="ARBA00023128"/>
    </source>
</evidence>